<evidence type="ECO:0000313" key="4">
    <source>
        <dbReference type="EMBL" id="HIZ22168.1"/>
    </source>
</evidence>
<gene>
    <name evidence="4" type="ORF">IAA21_05145</name>
</gene>
<feature type="transmembrane region" description="Helical" evidence="2">
    <location>
        <begin position="55"/>
        <end position="80"/>
    </location>
</feature>
<feature type="compositionally biased region" description="Basic and acidic residues" evidence="1">
    <location>
        <begin position="227"/>
        <end position="257"/>
    </location>
</feature>
<evidence type="ECO:0000313" key="5">
    <source>
        <dbReference type="Proteomes" id="UP000824041"/>
    </source>
</evidence>
<feature type="domain" description="SH3b" evidence="3">
    <location>
        <begin position="280"/>
        <end position="347"/>
    </location>
</feature>
<name>A0A9D2ISU0_9FIRM</name>
<reference evidence="4" key="1">
    <citation type="journal article" date="2021" name="PeerJ">
        <title>Extensive microbial diversity within the chicken gut microbiome revealed by metagenomics and culture.</title>
        <authorList>
            <person name="Gilroy R."/>
            <person name="Ravi A."/>
            <person name="Getino M."/>
            <person name="Pursley I."/>
            <person name="Horton D.L."/>
            <person name="Alikhan N.F."/>
            <person name="Baker D."/>
            <person name="Gharbi K."/>
            <person name="Hall N."/>
            <person name="Watson M."/>
            <person name="Adriaenssens E.M."/>
            <person name="Foster-Nyarko E."/>
            <person name="Jarju S."/>
            <person name="Secka A."/>
            <person name="Antonio M."/>
            <person name="Oren A."/>
            <person name="Chaudhuri R.R."/>
            <person name="La Ragione R."/>
            <person name="Hildebrand F."/>
            <person name="Pallen M.J."/>
        </authorList>
    </citation>
    <scope>NUCLEOTIDE SEQUENCE</scope>
    <source>
        <strain evidence="4">14324</strain>
    </source>
</reference>
<dbReference type="Gene3D" id="2.30.30.40">
    <property type="entry name" value="SH3 Domains"/>
    <property type="match status" value="3"/>
</dbReference>
<comment type="caution">
    <text evidence="4">The sequence shown here is derived from an EMBL/GenBank/DDBJ whole genome shotgun (WGS) entry which is preliminary data.</text>
</comment>
<dbReference type="EMBL" id="DXBU01000070">
    <property type="protein sequence ID" value="HIZ22168.1"/>
    <property type="molecule type" value="Genomic_DNA"/>
</dbReference>
<dbReference type="InterPro" id="IPR003646">
    <property type="entry name" value="SH3-like_bac-type"/>
</dbReference>
<keyword evidence="2" id="KW-0472">Membrane</keyword>
<evidence type="ECO:0000259" key="3">
    <source>
        <dbReference type="PROSITE" id="PS51781"/>
    </source>
</evidence>
<feature type="domain" description="SH3b" evidence="3">
    <location>
        <begin position="355"/>
        <end position="421"/>
    </location>
</feature>
<dbReference type="SMART" id="SM00287">
    <property type="entry name" value="SH3b"/>
    <property type="match status" value="4"/>
</dbReference>
<dbReference type="PROSITE" id="PS51781">
    <property type="entry name" value="SH3B"/>
    <property type="match status" value="3"/>
</dbReference>
<dbReference type="Proteomes" id="UP000824041">
    <property type="component" value="Unassembled WGS sequence"/>
</dbReference>
<dbReference type="Pfam" id="PF08239">
    <property type="entry name" value="SH3_3"/>
    <property type="match status" value="1"/>
</dbReference>
<reference evidence="4" key="2">
    <citation type="submission" date="2021-04" db="EMBL/GenBank/DDBJ databases">
        <authorList>
            <person name="Gilroy R."/>
        </authorList>
    </citation>
    <scope>NUCLEOTIDE SEQUENCE</scope>
    <source>
        <strain evidence="4">14324</strain>
    </source>
</reference>
<sequence length="421" mass="46913">MEGQNGEWGYSDTEQAYRYDYGPEPWNDQDYYGQGMYGSGPMNYGSQPPKKKKNIGLIVGLAVGGVAELILIIIVAWLFLGKEEKIETYGDYYVTGCKEVLKVRETEDADSKVVTKLDNGEKVALVEKAADNNWKIYVEAEDAIGYLDSHYLTDNREAAAEPTERFVSIDAEDNASILSNPDGSGTSVGVLKRGDEVTVLSKPSDGYAYIYDADANAYGYVEQSMLAEEKPEEEKPKEEAEEEKEKTASREAKDNSAKARTSTSRNADVIGPGAAPASDKGTYYVNVSKGYLALRNEKSYDASNEIGKMYNGDYVYLLRDDGDYWYVYSPFLGSYGYTNSSYLVSSYSSVSQYSSNVYYANVSKNYLALRSAPSYDYYNEIGQIANGQEVDLIDSSLGTYWYVYVPALDSYGYVNSDYLRR</sequence>
<dbReference type="AlphaFoldDB" id="A0A9D2ISU0"/>
<feature type="region of interest" description="Disordered" evidence="1">
    <location>
        <begin position="226"/>
        <end position="273"/>
    </location>
</feature>
<protein>
    <submittedName>
        <fullName evidence="4">SH3 domain-containing protein</fullName>
    </submittedName>
</protein>
<keyword evidence="2" id="KW-1133">Transmembrane helix</keyword>
<evidence type="ECO:0000256" key="2">
    <source>
        <dbReference type="SAM" id="Phobius"/>
    </source>
</evidence>
<keyword evidence="2" id="KW-0812">Transmembrane</keyword>
<proteinExistence type="predicted"/>
<evidence type="ECO:0000256" key="1">
    <source>
        <dbReference type="SAM" id="MobiDB-lite"/>
    </source>
</evidence>
<accession>A0A9D2ISU0</accession>
<feature type="domain" description="SH3b" evidence="3">
    <location>
        <begin position="89"/>
        <end position="156"/>
    </location>
</feature>
<organism evidence="4 5">
    <name type="scientific">Candidatus Blautia faecigallinarum</name>
    <dbReference type="NCBI Taxonomy" id="2838488"/>
    <lineage>
        <taxon>Bacteria</taxon>
        <taxon>Bacillati</taxon>
        <taxon>Bacillota</taxon>
        <taxon>Clostridia</taxon>
        <taxon>Lachnospirales</taxon>
        <taxon>Lachnospiraceae</taxon>
        <taxon>Blautia</taxon>
    </lineage>
</organism>